<evidence type="ECO:0000256" key="1">
    <source>
        <dbReference type="PROSITE-ProRule" id="PRU00042"/>
    </source>
</evidence>
<keyword evidence="1" id="KW-0862">Zinc</keyword>
<dbReference type="PANTHER" id="PTHR31912:SF34">
    <property type="entry name" value="NOTOCHORD-RELATED PROTEIN"/>
    <property type="match status" value="1"/>
</dbReference>
<keyword evidence="1" id="KW-0863">Zinc-finger</keyword>
<evidence type="ECO:0000259" key="2">
    <source>
        <dbReference type="PROSITE" id="PS50157"/>
    </source>
</evidence>
<proteinExistence type="predicted"/>
<dbReference type="EMBL" id="HBUE01066550">
    <property type="protein sequence ID" value="CAG6470897.1"/>
    <property type="molecule type" value="Transcribed_RNA"/>
</dbReference>
<name>A0A8D8B8P3_CULPI</name>
<dbReference type="PANTHER" id="PTHR31912">
    <property type="entry name" value="IP13529P"/>
    <property type="match status" value="1"/>
</dbReference>
<dbReference type="PROSITE" id="PS00028">
    <property type="entry name" value="ZINC_FINGER_C2H2_1"/>
    <property type="match status" value="1"/>
</dbReference>
<feature type="domain" description="C2H2-type" evidence="2">
    <location>
        <begin position="2"/>
        <end position="29"/>
    </location>
</feature>
<dbReference type="SMART" id="SM00355">
    <property type="entry name" value="ZnF_C2H2"/>
    <property type="match status" value="1"/>
</dbReference>
<keyword evidence="1" id="KW-0479">Metal-binding</keyword>
<protein>
    <submittedName>
        <fullName evidence="3">(northern house mosquito) hypothetical protein</fullName>
    </submittedName>
</protein>
<dbReference type="AlphaFoldDB" id="A0A8D8B8P3"/>
<organism evidence="3">
    <name type="scientific">Culex pipiens</name>
    <name type="common">House mosquito</name>
    <dbReference type="NCBI Taxonomy" id="7175"/>
    <lineage>
        <taxon>Eukaryota</taxon>
        <taxon>Metazoa</taxon>
        <taxon>Ecdysozoa</taxon>
        <taxon>Arthropoda</taxon>
        <taxon>Hexapoda</taxon>
        <taxon>Insecta</taxon>
        <taxon>Pterygota</taxon>
        <taxon>Neoptera</taxon>
        <taxon>Endopterygota</taxon>
        <taxon>Diptera</taxon>
        <taxon>Nematocera</taxon>
        <taxon>Culicoidea</taxon>
        <taxon>Culicidae</taxon>
        <taxon>Culicinae</taxon>
        <taxon>Culicini</taxon>
        <taxon>Culex</taxon>
        <taxon>Culex</taxon>
    </lineage>
</organism>
<sequence length="810" mass="94731">MFNCPKCPRSFAGRFDFVEHIKDHEDEMVDYTCFCYTRFDRYMRFRRHFLRWCRSEGNDAAEHAPVLEAQGQHENDAAMEFDEIVERGEDYRENYENSSGSDSDEEDELLQDVRRLDQIWLRLILKLLGDSVLSRTKAIDFIHELTAFKSELLTQIEHELRDFIRQECLENFKKKISDVKSKFKISAESSAQSLLRSNDLFKEPQIDIISSEVQPITKCGERILDRKDENVCNIDLKFALKLFFERENLLELTLLNIQKLKNDASGKISNYIQGKSWETKESELDPEKQYLPIILYNDDFEPDNPLGAHKGKNAQCAFYLSCPVIPKRFRAKLSSLIPAMFIKSKLKKVNPELLFNRLVENLIELQTTGIDIVVKNRIIKIYPVLCAFTGDNLSLNYIGGFTTGFNSTHFCRVCTSTKNETQGMTIENKNTLRDHHQYLRDIERDPKETGINFKCPFISIPTFNVIHAMTFDPMHDFGEGICPFAVALGLRDIIANHDFIDLQILNQRKDLFDYGMYQINNLSEAITQSHLRDEGLKMSSCEMFTFLEFLPMMIGDLIEENNPHWKYLLLLRRIVLFTFKSSFSLDEINTLQNMIQEHHTTFIRLFDRPLKPKMHFLLHYPSAILQNGPLENTDCRRFESKNRDIKQYSRANFNRRNLSKSIGIKESYKIAFHSFIVYQEHEFHLLRPKNVKVELLETTIGLNYEPDDVCRVSRNGFFDNIRFSPNSCFKIGDNFVKVNSLFVHRNMCYAIVQKIHIIDFCPQMECFHVADTNNDEIPFCYDLSEINNFPQTIHNLNNGKLGIFPPKYMN</sequence>
<dbReference type="GO" id="GO:0008270">
    <property type="term" value="F:zinc ion binding"/>
    <property type="evidence" value="ECO:0007669"/>
    <property type="project" value="UniProtKB-KW"/>
</dbReference>
<dbReference type="PROSITE" id="PS50157">
    <property type="entry name" value="ZINC_FINGER_C2H2_2"/>
    <property type="match status" value="1"/>
</dbReference>
<evidence type="ECO:0000313" key="3">
    <source>
        <dbReference type="EMBL" id="CAG6470897.1"/>
    </source>
</evidence>
<reference evidence="3" key="1">
    <citation type="submission" date="2021-05" db="EMBL/GenBank/DDBJ databases">
        <authorList>
            <person name="Alioto T."/>
            <person name="Alioto T."/>
            <person name="Gomez Garrido J."/>
        </authorList>
    </citation>
    <scope>NUCLEOTIDE SEQUENCE</scope>
</reference>
<accession>A0A8D8B8P3</accession>
<dbReference type="InterPro" id="IPR013087">
    <property type="entry name" value="Znf_C2H2_type"/>
</dbReference>